<gene>
    <name evidence="1" type="ORF">M6B38_142295</name>
</gene>
<comment type="caution">
    <text evidence="1">The sequence shown here is derived from an EMBL/GenBank/DDBJ whole genome shotgun (WGS) entry which is preliminary data.</text>
</comment>
<dbReference type="Proteomes" id="UP001140949">
    <property type="component" value="Unassembled WGS sequence"/>
</dbReference>
<dbReference type="EMBL" id="JANAVB010030220">
    <property type="protein sequence ID" value="KAJ6813607.1"/>
    <property type="molecule type" value="Genomic_DNA"/>
</dbReference>
<proteinExistence type="predicted"/>
<reference evidence="1" key="1">
    <citation type="journal article" date="2023" name="GigaByte">
        <title>Genome assembly of the bearded iris, Iris pallida Lam.</title>
        <authorList>
            <person name="Bruccoleri R.E."/>
            <person name="Oakeley E.J."/>
            <person name="Faust A.M.E."/>
            <person name="Altorfer M."/>
            <person name="Dessus-Babus S."/>
            <person name="Burckhardt D."/>
            <person name="Oertli M."/>
            <person name="Naumann U."/>
            <person name="Petersen F."/>
            <person name="Wong J."/>
        </authorList>
    </citation>
    <scope>NUCLEOTIDE SEQUENCE</scope>
    <source>
        <strain evidence="1">GSM-AAB239-AS_SAM_17_03QT</strain>
    </source>
</reference>
<accession>A0AAX6FAX1</accession>
<protein>
    <submittedName>
        <fullName evidence="1">Uncharacterized protein</fullName>
    </submittedName>
</protein>
<evidence type="ECO:0000313" key="1">
    <source>
        <dbReference type="EMBL" id="KAJ6813607.1"/>
    </source>
</evidence>
<keyword evidence="2" id="KW-1185">Reference proteome</keyword>
<dbReference type="AlphaFoldDB" id="A0AAX6FAX1"/>
<name>A0AAX6FAX1_IRIPA</name>
<reference evidence="1" key="2">
    <citation type="submission" date="2023-04" db="EMBL/GenBank/DDBJ databases">
        <authorList>
            <person name="Bruccoleri R.E."/>
            <person name="Oakeley E.J."/>
            <person name="Faust A.-M."/>
            <person name="Dessus-Babus S."/>
            <person name="Altorfer M."/>
            <person name="Burckhardt D."/>
            <person name="Oertli M."/>
            <person name="Naumann U."/>
            <person name="Petersen F."/>
            <person name="Wong J."/>
        </authorList>
    </citation>
    <scope>NUCLEOTIDE SEQUENCE</scope>
    <source>
        <strain evidence="1">GSM-AAB239-AS_SAM_17_03QT</strain>
        <tissue evidence="1">Leaf</tissue>
    </source>
</reference>
<evidence type="ECO:0000313" key="2">
    <source>
        <dbReference type="Proteomes" id="UP001140949"/>
    </source>
</evidence>
<sequence length="26" mass="3375">MFMRLDRITFLIRFDSWSFFLKIEFD</sequence>
<organism evidence="1 2">
    <name type="scientific">Iris pallida</name>
    <name type="common">Sweet iris</name>
    <dbReference type="NCBI Taxonomy" id="29817"/>
    <lineage>
        <taxon>Eukaryota</taxon>
        <taxon>Viridiplantae</taxon>
        <taxon>Streptophyta</taxon>
        <taxon>Embryophyta</taxon>
        <taxon>Tracheophyta</taxon>
        <taxon>Spermatophyta</taxon>
        <taxon>Magnoliopsida</taxon>
        <taxon>Liliopsida</taxon>
        <taxon>Asparagales</taxon>
        <taxon>Iridaceae</taxon>
        <taxon>Iridoideae</taxon>
        <taxon>Irideae</taxon>
        <taxon>Iris</taxon>
    </lineage>
</organism>